<protein>
    <submittedName>
        <fullName evidence="2">Glycosyl transferase</fullName>
    </submittedName>
</protein>
<name>A0A2A2SKJ8_9SPHN</name>
<dbReference type="EMBL" id="NSLI01000001">
    <property type="protein sequence ID" value="PAX09749.1"/>
    <property type="molecule type" value="Genomic_DNA"/>
</dbReference>
<evidence type="ECO:0000259" key="1">
    <source>
        <dbReference type="Pfam" id="PF00535"/>
    </source>
</evidence>
<dbReference type="InterPro" id="IPR029044">
    <property type="entry name" value="Nucleotide-diphossugar_trans"/>
</dbReference>
<dbReference type="Pfam" id="PF00535">
    <property type="entry name" value="Glycos_transf_2"/>
    <property type="match status" value="1"/>
</dbReference>
<dbReference type="Proteomes" id="UP000218151">
    <property type="component" value="Unassembled WGS sequence"/>
</dbReference>
<dbReference type="PANTHER" id="PTHR43179">
    <property type="entry name" value="RHAMNOSYLTRANSFERASE WBBL"/>
    <property type="match status" value="1"/>
</dbReference>
<keyword evidence="3" id="KW-1185">Reference proteome</keyword>
<dbReference type="CDD" id="cd04186">
    <property type="entry name" value="GT_2_like_c"/>
    <property type="match status" value="1"/>
</dbReference>
<evidence type="ECO:0000313" key="3">
    <source>
        <dbReference type="Proteomes" id="UP000218151"/>
    </source>
</evidence>
<dbReference type="Gene3D" id="3.90.550.10">
    <property type="entry name" value="Spore Coat Polysaccharide Biosynthesis Protein SpsA, Chain A"/>
    <property type="match status" value="1"/>
</dbReference>
<gene>
    <name evidence="2" type="ORF">CKY28_00170</name>
</gene>
<dbReference type="InterPro" id="IPR001173">
    <property type="entry name" value="Glyco_trans_2-like"/>
</dbReference>
<comment type="caution">
    <text evidence="2">The sequence shown here is derived from an EMBL/GenBank/DDBJ whole genome shotgun (WGS) entry which is preliminary data.</text>
</comment>
<accession>A0A2A2SKJ8</accession>
<dbReference type="AlphaFoldDB" id="A0A2A2SKJ8"/>
<sequence>MIIVNWNSGALLANCLRSIARHGGGAVRRTYVVDNGSADGSADVDVPDLNWELIRAGANLGFGRACNLAAERADAPFLLFFNPDAELRPDTLDRALGFMRDPANAKVGVVGVRLTDEHGHVHRHCARFPTWRNFIGNSLGLTRLLKRSFPPVLMLDWDHGSSRRVDHVMGAFYLIRRELFEAIGGFDDDYFVYLEDLDLSRRVYDAGYSIHYLVDAEAYHKQGGTSEKVKAHRLFYAMNSNMIYAWKHLPKPAAVGVVGTTLLVEPVSRTARALFRRSPEELWFTWRGFGMVYRDLPKTLRILRGARGRTERAR</sequence>
<dbReference type="GO" id="GO:0016740">
    <property type="term" value="F:transferase activity"/>
    <property type="evidence" value="ECO:0007669"/>
    <property type="project" value="UniProtKB-KW"/>
</dbReference>
<organism evidence="2 3">
    <name type="scientific">Sphingomonas lenta</name>
    <dbReference type="NCBI Taxonomy" id="1141887"/>
    <lineage>
        <taxon>Bacteria</taxon>
        <taxon>Pseudomonadati</taxon>
        <taxon>Pseudomonadota</taxon>
        <taxon>Alphaproteobacteria</taxon>
        <taxon>Sphingomonadales</taxon>
        <taxon>Sphingomonadaceae</taxon>
        <taxon>Sphingomonas</taxon>
    </lineage>
</organism>
<dbReference type="OrthoDB" id="9771846at2"/>
<feature type="domain" description="Glycosyltransferase 2-like" evidence="1">
    <location>
        <begin position="2"/>
        <end position="160"/>
    </location>
</feature>
<keyword evidence="2" id="KW-0808">Transferase</keyword>
<dbReference type="SUPFAM" id="SSF53448">
    <property type="entry name" value="Nucleotide-diphospho-sugar transferases"/>
    <property type="match status" value="1"/>
</dbReference>
<reference evidence="3" key="1">
    <citation type="submission" date="2017-09" db="EMBL/GenBank/DDBJ databases">
        <authorList>
            <person name="Feng G."/>
            <person name="Zhu H."/>
        </authorList>
    </citation>
    <scope>NUCLEOTIDE SEQUENCE [LARGE SCALE GENOMIC DNA]</scope>
    <source>
        <strain evidence="3">1PNM-20</strain>
    </source>
</reference>
<dbReference type="PANTHER" id="PTHR43179:SF7">
    <property type="entry name" value="RHAMNOSYLTRANSFERASE WBBL"/>
    <property type="match status" value="1"/>
</dbReference>
<evidence type="ECO:0000313" key="2">
    <source>
        <dbReference type="EMBL" id="PAX09749.1"/>
    </source>
</evidence>
<proteinExistence type="predicted"/>